<dbReference type="GeneID" id="19111049"/>
<name>M2NKB6_BAUPA</name>
<dbReference type="KEGG" id="bcom:BAUCODRAFT_29906"/>
<dbReference type="EMBL" id="KB445551">
    <property type="protein sequence ID" value="EMC99550.1"/>
    <property type="molecule type" value="Genomic_DNA"/>
</dbReference>
<dbReference type="RefSeq" id="XP_007672897.1">
    <property type="nucleotide sequence ID" value="XM_007674707.1"/>
</dbReference>
<protein>
    <submittedName>
        <fullName evidence="1">Uncharacterized protein</fullName>
    </submittedName>
</protein>
<gene>
    <name evidence="1" type="ORF">BAUCODRAFT_29906</name>
</gene>
<evidence type="ECO:0000313" key="1">
    <source>
        <dbReference type="EMBL" id="EMC99550.1"/>
    </source>
</evidence>
<proteinExistence type="predicted"/>
<sequence length="56" mass="6118">MENLIATPKPFPDQLGVAKEAISAIRPDDCSMSRGLGKEVVKLICQWYGGYCSSRS</sequence>
<reference evidence="1 2" key="1">
    <citation type="journal article" date="2012" name="PLoS Pathog.">
        <title>Diverse lifestyles and strategies of plant pathogenesis encoded in the genomes of eighteen Dothideomycetes fungi.</title>
        <authorList>
            <person name="Ohm R.A."/>
            <person name="Feau N."/>
            <person name="Henrissat B."/>
            <person name="Schoch C.L."/>
            <person name="Horwitz B.A."/>
            <person name="Barry K.W."/>
            <person name="Condon B.J."/>
            <person name="Copeland A.C."/>
            <person name="Dhillon B."/>
            <person name="Glaser F."/>
            <person name="Hesse C.N."/>
            <person name="Kosti I."/>
            <person name="LaButti K."/>
            <person name="Lindquist E.A."/>
            <person name="Lucas S."/>
            <person name="Salamov A.A."/>
            <person name="Bradshaw R.E."/>
            <person name="Ciuffetti L."/>
            <person name="Hamelin R.C."/>
            <person name="Kema G.H.J."/>
            <person name="Lawrence C."/>
            <person name="Scott J.A."/>
            <person name="Spatafora J.W."/>
            <person name="Turgeon B.G."/>
            <person name="de Wit P.J.G.M."/>
            <person name="Zhong S."/>
            <person name="Goodwin S.B."/>
            <person name="Grigoriev I.V."/>
        </authorList>
    </citation>
    <scope>NUCLEOTIDE SEQUENCE [LARGE SCALE GENOMIC DNA]</scope>
    <source>
        <strain evidence="1 2">UAMH 10762</strain>
    </source>
</reference>
<keyword evidence="2" id="KW-1185">Reference proteome</keyword>
<organism evidence="1 2">
    <name type="scientific">Baudoinia panamericana (strain UAMH 10762)</name>
    <name type="common">Angels' share fungus</name>
    <name type="synonym">Baudoinia compniacensis (strain UAMH 10762)</name>
    <dbReference type="NCBI Taxonomy" id="717646"/>
    <lineage>
        <taxon>Eukaryota</taxon>
        <taxon>Fungi</taxon>
        <taxon>Dikarya</taxon>
        <taxon>Ascomycota</taxon>
        <taxon>Pezizomycotina</taxon>
        <taxon>Dothideomycetes</taxon>
        <taxon>Dothideomycetidae</taxon>
        <taxon>Mycosphaerellales</taxon>
        <taxon>Teratosphaeriaceae</taxon>
        <taxon>Baudoinia</taxon>
    </lineage>
</organism>
<accession>M2NKB6</accession>
<dbReference type="HOGENOM" id="CLU_3013843_0_0_1"/>
<evidence type="ECO:0000313" key="2">
    <source>
        <dbReference type="Proteomes" id="UP000011761"/>
    </source>
</evidence>
<dbReference type="AlphaFoldDB" id="M2NKB6"/>
<dbReference type="Proteomes" id="UP000011761">
    <property type="component" value="Unassembled WGS sequence"/>
</dbReference>